<dbReference type="PANTHER" id="PTHR43507">
    <property type="entry name" value="NADH-UBIQUINONE OXIDOREDUCTASE CHAIN 4"/>
    <property type="match status" value="1"/>
</dbReference>
<dbReference type="EMBL" id="CP050804">
    <property type="protein sequence ID" value="QJC21318.1"/>
    <property type="molecule type" value="Genomic_DNA"/>
</dbReference>
<dbReference type="GO" id="GO:0042773">
    <property type="term" value="P:ATP synthesis coupled electron transport"/>
    <property type="evidence" value="ECO:0007669"/>
    <property type="project" value="InterPro"/>
</dbReference>
<dbReference type="GO" id="GO:0008137">
    <property type="term" value="F:NADH dehydrogenase (ubiquinone) activity"/>
    <property type="evidence" value="ECO:0007669"/>
    <property type="project" value="InterPro"/>
</dbReference>
<feature type="transmembrane region" description="Helical" evidence="7">
    <location>
        <begin position="340"/>
        <end position="360"/>
    </location>
</feature>
<dbReference type="NCBIfam" id="TIGR01972">
    <property type="entry name" value="NDH_I_M"/>
    <property type="match status" value="1"/>
</dbReference>
<accession>A0A6H2EIC6</accession>
<reference evidence="9 10" key="1">
    <citation type="submission" date="2020-03" db="EMBL/GenBank/DDBJ databases">
        <title>Complete genome of Arcanobacterium buesumensis sp. nov. strain 2701.</title>
        <authorList>
            <person name="Borowiak M."/>
            <person name="Alssahen M."/>
            <person name="Laemmler C."/>
            <person name="Malorny B."/>
            <person name="Hassan A."/>
            <person name="Prenger-Berninghoff E."/>
            <person name="Ploetz M."/>
            <person name="Abdulmawjood A."/>
        </authorList>
    </citation>
    <scope>NUCLEOTIDE SEQUENCE [LARGE SCALE GENOMIC DNA]</scope>
    <source>
        <strain evidence="9 10">2701</strain>
    </source>
</reference>
<evidence type="ECO:0000256" key="6">
    <source>
        <dbReference type="RuleBase" id="RU000320"/>
    </source>
</evidence>
<keyword evidence="10" id="KW-1185">Reference proteome</keyword>
<evidence type="ECO:0000256" key="3">
    <source>
        <dbReference type="ARBA" id="ARBA00022692"/>
    </source>
</evidence>
<comment type="similarity">
    <text evidence="2">Belongs to the complex I subunit 4 family.</text>
</comment>
<feature type="transmembrane region" description="Helical" evidence="7">
    <location>
        <begin position="459"/>
        <end position="477"/>
    </location>
</feature>
<organism evidence="9 10">
    <name type="scientific">Arcanobacterium buesumense</name>
    <dbReference type="NCBI Taxonomy" id="2722751"/>
    <lineage>
        <taxon>Bacteria</taxon>
        <taxon>Bacillati</taxon>
        <taxon>Actinomycetota</taxon>
        <taxon>Actinomycetes</taxon>
        <taxon>Actinomycetales</taxon>
        <taxon>Actinomycetaceae</taxon>
        <taxon>Arcanobacterium</taxon>
    </lineage>
</organism>
<dbReference type="PRINTS" id="PR01437">
    <property type="entry name" value="NUOXDRDTASE4"/>
</dbReference>
<dbReference type="Pfam" id="PF00361">
    <property type="entry name" value="Proton_antipo_M"/>
    <property type="match status" value="1"/>
</dbReference>
<feature type="transmembrane region" description="Helical" evidence="7">
    <location>
        <begin position="78"/>
        <end position="106"/>
    </location>
</feature>
<dbReference type="RefSeq" id="WP_168917259.1">
    <property type="nucleotide sequence ID" value="NZ_CP050804.1"/>
</dbReference>
<dbReference type="GO" id="GO:0016020">
    <property type="term" value="C:membrane"/>
    <property type="evidence" value="ECO:0007669"/>
    <property type="project" value="UniProtKB-SubCell"/>
</dbReference>
<sequence>MNIIEATAPWLTILVAIPFLSGVLLWLVKPLRALARQFALIVSFLVLVGFVIALWTSFDMSNAGTTQMYETYAWIPQIGVSATWGINGLGAVMIGLAVVLVPFVIIAEWDDFSAPADAGYFAWVLVLEAIMIGLFSARDVFLFYVLFEAMIVPVYFMIGRYGGAGRTRAAMKFLLFSLAGGLIMLAGVIAVYAYGNGGPHAFVLDEIQGTLRLTDTAELWVFLSFFIAFAIKAPMWPVHTWLPDTAAEASTGTSTLLVGVLDKLGTFGMIAICLPLFPKTTTLVAPVIIVLAIISILWGAIMAISSDNLLRLVSYTSVSHFGFIVLGIFSGSTLALTGSILYMVAHGIGTAGLFLIVGFLERRGHSYLISSYGGWQRVTPLIAGSFLIAGLATIALPGLSGFVPEYLVLMGAYSIWPVPALFAVIGVVLAAIYILLPYQRLFTGPVPKTTVKDLGGREKVIVAGLIACMLGLGFYPAPVLDLVSPVADNATIVPVTAIDNSNVSTEGSDK</sequence>
<evidence type="ECO:0000313" key="10">
    <source>
        <dbReference type="Proteomes" id="UP000502298"/>
    </source>
</evidence>
<dbReference type="NCBIfam" id="NF004500">
    <property type="entry name" value="PRK05846.1-4"/>
    <property type="match status" value="1"/>
</dbReference>
<evidence type="ECO:0000256" key="1">
    <source>
        <dbReference type="ARBA" id="ARBA00004127"/>
    </source>
</evidence>
<name>A0A6H2EIC6_9ACTO</name>
<feature type="transmembrane region" description="Helical" evidence="7">
    <location>
        <begin position="312"/>
        <end position="334"/>
    </location>
</feature>
<feature type="transmembrane region" description="Helical" evidence="7">
    <location>
        <begin position="173"/>
        <end position="194"/>
    </location>
</feature>
<feature type="transmembrane region" description="Helical" evidence="7">
    <location>
        <begin position="6"/>
        <end position="26"/>
    </location>
</feature>
<dbReference type="InterPro" id="IPR010227">
    <property type="entry name" value="NADH_Q_OxRdtase_chainM/4"/>
</dbReference>
<keyword evidence="4 7" id="KW-1133">Transmembrane helix</keyword>
<dbReference type="GO" id="GO:0003954">
    <property type="term" value="F:NADH dehydrogenase activity"/>
    <property type="evidence" value="ECO:0007669"/>
    <property type="project" value="TreeGrafter"/>
</dbReference>
<feature type="transmembrane region" description="Helical" evidence="7">
    <location>
        <begin position="118"/>
        <end position="135"/>
    </location>
</feature>
<dbReference type="AlphaFoldDB" id="A0A6H2EIC6"/>
<dbReference type="InterPro" id="IPR003918">
    <property type="entry name" value="NADH_UbQ_OxRdtase"/>
</dbReference>
<feature type="transmembrane region" description="Helical" evidence="7">
    <location>
        <begin position="38"/>
        <end position="58"/>
    </location>
</feature>
<feature type="domain" description="NADH:quinone oxidoreductase/Mrp antiporter transmembrane" evidence="8">
    <location>
        <begin position="137"/>
        <end position="429"/>
    </location>
</feature>
<dbReference type="GO" id="GO:0015990">
    <property type="term" value="P:electron transport coupled proton transport"/>
    <property type="evidence" value="ECO:0007669"/>
    <property type="project" value="TreeGrafter"/>
</dbReference>
<evidence type="ECO:0000256" key="4">
    <source>
        <dbReference type="ARBA" id="ARBA00022989"/>
    </source>
</evidence>
<feature type="transmembrane region" description="Helical" evidence="7">
    <location>
        <begin position="219"/>
        <end position="242"/>
    </location>
</feature>
<dbReference type="GO" id="GO:0012505">
    <property type="term" value="C:endomembrane system"/>
    <property type="evidence" value="ECO:0007669"/>
    <property type="project" value="UniProtKB-SubCell"/>
</dbReference>
<evidence type="ECO:0000256" key="7">
    <source>
        <dbReference type="SAM" id="Phobius"/>
    </source>
</evidence>
<feature type="transmembrane region" description="Helical" evidence="7">
    <location>
        <begin position="254"/>
        <end position="277"/>
    </location>
</feature>
<comment type="subcellular location">
    <subcellularLocation>
        <location evidence="1">Endomembrane system</location>
        <topology evidence="1">Multi-pass membrane protein</topology>
    </subcellularLocation>
    <subcellularLocation>
        <location evidence="6">Membrane</location>
        <topology evidence="6">Multi-pass membrane protein</topology>
    </subcellularLocation>
</comment>
<dbReference type="Proteomes" id="UP000502298">
    <property type="component" value="Chromosome"/>
</dbReference>
<keyword evidence="9" id="KW-0560">Oxidoreductase</keyword>
<protein>
    <submittedName>
        <fullName evidence="9">NADH-quinone oxidoreductase subunit M</fullName>
        <ecNumber evidence="9">1.6.5.11</ecNumber>
    </submittedName>
</protein>
<evidence type="ECO:0000256" key="2">
    <source>
        <dbReference type="ARBA" id="ARBA00009025"/>
    </source>
</evidence>
<proteinExistence type="inferred from homology"/>
<evidence type="ECO:0000313" key="9">
    <source>
        <dbReference type="EMBL" id="QJC21318.1"/>
    </source>
</evidence>
<gene>
    <name evidence="9" type="ORF">HC352_01480</name>
</gene>
<feature type="transmembrane region" description="Helical" evidence="7">
    <location>
        <begin position="141"/>
        <end position="161"/>
    </location>
</feature>
<feature type="transmembrane region" description="Helical" evidence="7">
    <location>
        <begin position="381"/>
        <end position="403"/>
    </location>
</feature>
<dbReference type="GO" id="GO:0048039">
    <property type="term" value="F:ubiquinone binding"/>
    <property type="evidence" value="ECO:0007669"/>
    <property type="project" value="TreeGrafter"/>
</dbReference>
<feature type="transmembrane region" description="Helical" evidence="7">
    <location>
        <begin position="283"/>
        <end position="305"/>
    </location>
</feature>
<dbReference type="EC" id="1.6.5.11" evidence="9"/>
<keyword evidence="3 6" id="KW-0812">Transmembrane</keyword>
<dbReference type="InterPro" id="IPR001750">
    <property type="entry name" value="ND/Mrp_TM"/>
</dbReference>
<feature type="transmembrane region" description="Helical" evidence="7">
    <location>
        <begin position="415"/>
        <end position="438"/>
    </location>
</feature>
<evidence type="ECO:0000259" key="8">
    <source>
        <dbReference type="Pfam" id="PF00361"/>
    </source>
</evidence>
<evidence type="ECO:0000256" key="5">
    <source>
        <dbReference type="ARBA" id="ARBA00023136"/>
    </source>
</evidence>
<keyword evidence="5 7" id="KW-0472">Membrane</keyword>
<dbReference type="KEGG" id="arca:HC352_01480"/>
<dbReference type="PANTHER" id="PTHR43507:SF1">
    <property type="entry name" value="NADH-UBIQUINONE OXIDOREDUCTASE CHAIN 4"/>
    <property type="match status" value="1"/>
</dbReference>